<dbReference type="GO" id="GO:0005506">
    <property type="term" value="F:iron ion binding"/>
    <property type="evidence" value="ECO:0007669"/>
    <property type="project" value="InterPro"/>
</dbReference>
<name>W6APH5_9MOLU</name>
<dbReference type="RefSeq" id="WP_025317839.1">
    <property type="nucleotide sequence ID" value="NZ_CP002082.1"/>
</dbReference>
<dbReference type="eggNOG" id="COG0822">
    <property type="taxonomic scope" value="Bacteria"/>
</dbReference>
<dbReference type="HOGENOM" id="CLU_079283_4_1_14"/>
<protein>
    <recommendedName>
        <fullName evidence="1">NIF system FeS cluster assembly NifU N-terminal domain-containing protein</fullName>
    </recommendedName>
</protein>
<dbReference type="SUPFAM" id="SSF82649">
    <property type="entry name" value="SufE/NifU"/>
    <property type="match status" value="1"/>
</dbReference>
<dbReference type="OrthoDB" id="9804157at2"/>
<dbReference type="NCBIfam" id="TIGR01994">
    <property type="entry name" value="SUF_scaf_2"/>
    <property type="match status" value="1"/>
</dbReference>
<dbReference type="Pfam" id="PF01592">
    <property type="entry name" value="NifU_N"/>
    <property type="match status" value="1"/>
</dbReference>
<gene>
    <name evidence="2" type="ORF">P344_06595</name>
</gene>
<dbReference type="GO" id="GO:0016226">
    <property type="term" value="P:iron-sulfur cluster assembly"/>
    <property type="evidence" value="ECO:0007669"/>
    <property type="project" value="InterPro"/>
</dbReference>
<evidence type="ECO:0000259" key="1">
    <source>
        <dbReference type="Pfam" id="PF01592"/>
    </source>
</evidence>
<dbReference type="KEGG" id="smia:P344_06595"/>
<dbReference type="Proteomes" id="UP000019260">
    <property type="component" value="Chromosome"/>
</dbReference>
<evidence type="ECO:0000313" key="3">
    <source>
        <dbReference type="Proteomes" id="UP000019260"/>
    </source>
</evidence>
<reference evidence="2 3" key="1">
    <citation type="submission" date="2013-09" db="EMBL/GenBank/DDBJ databases">
        <title>Complete genome sequence of Spiroplasma mirum suckling mouse cataract agent.</title>
        <authorList>
            <person name="Landry C.A."/>
            <person name="Bastian F.O."/>
            <person name="Thune R.L."/>
        </authorList>
    </citation>
    <scope>NUCLEOTIDE SEQUENCE [LARGE SCALE GENOMIC DNA]</scope>
    <source>
        <strain evidence="2 3">SMCA</strain>
    </source>
</reference>
<feature type="domain" description="NIF system FeS cluster assembly NifU N-terminal" evidence="1">
    <location>
        <begin position="11"/>
        <end position="127"/>
    </location>
</feature>
<evidence type="ECO:0000313" key="2">
    <source>
        <dbReference type="EMBL" id="AHI58620.1"/>
    </source>
</evidence>
<keyword evidence="3" id="KW-1185">Reference proteome</keyword>
<organism evidence="2 3">
    <name type="scientific">Spiroplasma mirum ATCC 29335</name>
    <dbReference type="NCBI Taxonomy" id="838561"/>
    <lineage>
        <taxon>Bacteria</taxon>
        <taxon>Bacillati</taxon>
        <taxon>Mycoplasmatota</taxon>
        <taxon>Mollicutes</taxon>
        <taxon>Entomoplasmatales</taxon>
        <taxon>Spiroplasmataceae</taxon>
        <taxon>Spiroplasma</taxon>
    </lineage>
</organism>
<proteinExistence type="predicted"/>
<accession>W6APH5</accession>
<sequence>MENKDPIFLRQIIMEHYANPTQKGLLKNPTSLYIHQASDSCIDDIHLELEIANNKITSAKFDGIGCAISTAVTDIMAVEIIDKPVAMAIKIIDNYLNMLFERKYDETMLNELIAFINVPKQPNRIKCASIGINGFLKLLQEHEKTQK</sequence>
<dbReference type="EMBL" id="CP006720">
    <property type="protein sequence ID" value="AHI58620.1"/>
    <property type="molecule type" value="Genomic_DNA"/>
</dbReference>
<dbReference type="STRING" id="838561.P344_06595"/>
<dbReference type="Gene3D" id="3.90.1010.10">
    <property type="match status" value="1"/>
</dbReference>
<dbReference type="PATRIC" id="fig|838561.3.peg.1268"/>
<dbReference type="GO" id="GO:0051536">
    <property type="term" value="F:iron-sulfur cluster binding"/>
    <property type="evidence" value="ECO:0007669"/>
    <property type="project" value="InterPro"/>
</dbReference>
<dbReference type="CDD" id="cd06664">
    <property type="entry name" value="IscU_like"/>
    <property type="match status" value="1"/>
</dbReference>
<dbReference type="AlphaFoldDB" id="W6APH5"/>
<dbReference type="InterPro" id="IPR002871">
    <property type="entry name" value="NIF_FeS_clus_asmbl_NifU_N"/>
</dbReference>